<evidence type="ECO:0000256" key="21">
    <source>
        <dbReference type="ARBA" id="ARBA00023268"/>
    </source>
</evidence>
<keyword evidence="15" id="KW-0133">Cell shape</keyword>
<sequence>MPRKKQRERRLNWFRLLIVLVAAGMLLGGLAAFGLVVVSLKDLPTWDPAALQPNNATLIYDVHGNLVTEIGLENRIPVDIGDIPPHVKKAFLAAEDVRFYQHYGVDPRAIARAVWANVTGSFGEQGGSTITQQLVKNCFLSFDKTLKRKIQEAFLAIQVERHYAKDEILQMYLNWVYFGEGAYGIEAAARTYFGKSVSELDLSEAATLAGLLKGPSIYSPYRDLQAATNRRNTILDLMWRYEFVGRAEAEEAKAKPIELGKPVAADNPGPSYPYPHFVDHVTDVLVDKYGEARVFKEGLRVYTTLDPKIQRAAEEALNNENNYPATKRDEHGVLQPQAAMVVLDPTNGYIKAIVGGREHTQLRQWNRATRTQPQPGSAFKPIIAYGPAIEYLGMSPASVLDDIPIKYPNWTPRNYDGGYRGLVTMRTALAYSVNIPAVKTLEAVTPSRAVDFARKLGITTLEPDRHNLAIALGGLTNGVTPLQMAGAYGAFANQGVYIEPTAITRVEDIRGRLLEEHIPVKTQAMKPTTAYLITDMLRTAVTSGTGRNARLADRPVAGKTGTTDHETSIWFCGYTPNLVGVVWMGHDNHKDRLPRGSVGGGHPAAIWRQVMGKALAGTPVRDFPQPPGIVTATVDSKSGLLPGPLTPPDHQVTDIFERGTVPTEYDDVHVLVEICPSTGLLAGQYCPDRITRVMVDVGYDVPEIVKDYNIRVPRKTCALHDRETVFNPPLDFWPPNGGQQPETPVPTMMNYARPQCFFGSNRGRH</sequence>
<dbReference type="HOGENOM" id="CLU_006354_2_7_9"/>
<dbReference type="EMBL" id="CP000860">
    <property type="protein sequence ID" value="ACA59878.1"/>
    <property type="molecule type" value="Genomic_DNA"/>
</dbReference>
<dbReference type="UniPathway" id="UPA00219"/>
<dbReference type="SUPFAM" id="SSF56601">
    <property type="entry name" value="beta-lactamase/transpeptidase-like"/>
    <property type="match status" value="1"/>
</dbReference>
<evidence type="ECO:0000256" key="11">
    <source>
        <dbReference type="ARBA" id="ARBA00022676"/>
    </source>
</evidence>
<dbReference type="GO" id="GO:0009252">
    <property type="term" value="P:peptidoglycan biosynthetic process"/>
    <property type="evidence" value="ECO:0007669"/>
    <property type="project" value="UniProtKB-UniPathway"/>
</dbReference>
<evidence type="ECO:0000256" key="15">
    <source>
        <dbReference type="ARBA" id="ARBA00022960"/>
    </source>
</evidence>
<keyword evidence="13" id="KW-0812">Transmembrane</keyword>
<keyword evidence="12 29" id="KW-0808">Transferase</keyword>
<evidence type="ECO:0000313" key="29">
    <source>
        <dbReference type="EMBL" id="ACA59878.1"/>
    </source>
</evidence>
<dbReference type="InterPro" id="IPR012338">
    <property type="entry name" value="Beta-lactam/transpept-like"/>
</dbReference>
<dbReference type="InterPro" id="IPR001264">
    <property type="entry name" value="Glyco_trans_51"/>
</dbReference>
<evidence type="ECO:0000256" key="13">
    <source>
        <dbReference type="ARBA" id="ARBA00022692"/>
    </source>
</evidence>
<evidence type="ECO:0000256" key="2">
    <source>
        <dbReference type="ARBA" id="ARBA00004401"/>
    </source>
</evidence>
<evidence type="ECO:0000256" key="7">
    <source>
        <dbReference type="ARBA" id="ARBA00018638"/>
    </source>
</evidence>
<dbReference type="Gene3D" id="1.10.3810.10">
    <property type="entry name" value="Biosynthetic peptidoglycan transglycosylase-like"/>
    <property type="match status" value="1"/>
</dbReference>
<evidence type="ECO:0000256" key="23">
    <source>
        <dbReference type="ARBA" id="ARBA00034000"/>
    </source>
</evidence>
<keyword evidence="22" id="KW-0961">Cell wall biogenesis/degradation</keyword>
<evidence type="ECO:0000256" key="10">
    <source>
        <dbReference type="ARBA" id="ARBA00022670"/>
    </source>
</evidence>
<comment type="function">
    <text evidence="1">Cell wall formation. Synthesis of cross-linked peptidoglycan from the lipid intermediates. The enzyme has a penicillin-insensitive transglycosylase N-terminal domain (formation of linear glycan strands) and a penicillin-sensitive transpeptidase C-terminal domain (cross-linking of the peptide subunits).</text>
</comment>
<dbReference type="GO" id="GO:0006508">
    <property type="term" value="P:proteolysis"/>
    <property type="evidence" value="ECO:0007669"/>
    <property type="project" value="UniProtKB-KW"/>
</dbReference>
<dbReference type="AlphaFoldDB" id="B1I469"/>
<dbReference type="PANTHER" id="PTHR32282:SF11">
    <property type="entry name" value="PENICILLIN-BINDING PROTEIN 1B"/>
    <property type="match status" value="1"/>
</dbReference>
<feature type="domain" description="Glycosyl transferase family 51" evidence="28">
    <location>
        <begin position="64"/>
        <end position="238"/>
    </location>
</feature>
<evidence type="ECO:0000256" key="1">
    <source>
        <dbReference type="ARBA" id="ARBA00002624"/>
    </source>
</evidence>
<gene>
    <name evidence="29" type="ordered locus">Daud_1369</name>
</gene>
<evidence type="ECO:0000256" key="19">
    <source>
        <dbReference type="ARBA" id="ARBA00023136"/>
    </source>
</evidence>
<protein>
    <recommendedName>
        <fullName evidence="7">Penicillin-binding protein 1A</fullName>
        <ecNumber evidence="24">2.4.99.28</ecNumber>
        <ecNumber evidence="6">3.4.16.4</ecNumber>
    </recommendedName>
</protein>
<evidence type="ECO:0000259" key="28">
    <source>
        <dbReference type="Pfam" id="PF00912"/>
    </source>
</evidence>
<evidence type="ECO:0000256" key="5">
    <source>
        <dbReference type="ARBA" id="ARBA00007739"/>
    </source>
</evidence>
<keyword evidence="8" id="KW-1003">Cell membrane</keyword>
<dbReference type="EC" id="3.4.16.4" evidence="6"/>
<evidence type="ECO:0000256" key="6">
    <source>
        <dbReference type="ARBA" id="ARBA00012448"/>
    </source>
</evidence>
<dbReference type="Proteomes" id="UP000008544">
    <property type="component" value="Chromosome"/>
</dbReference>
<keyword evidence="11 29" id="KW-0328">Glycosyltransferase</keyword>
<feature type="domain" description="Penicillin-binding protein transpeptidase" evidence="27">
    <location>
        <begin position="339"/>
        <end position="611"/>
    </location>
</feature>
<dbReference type="GO" id="GO:0046677">
    <property type="term" value="P:response to antibiotic"/>
    <property type="evidence" value="ECO:0007669"/>
    <property type="project" value="UniProtKB-KW"/>
</dbReference>
<dbReference type="NCBIfam" id="TIGR02074">
    <property type="entry name" value="PBP_1a_fam"/>
    <property type="match status" value="1"/>
</dbReference>
<evidence type="ECO:0000313" key="30">
    <source>
        <dbReference type="Proteomes" id="UP000008544"/>
    </source>
</evidence>
<reference evidence="30" key="1">
    <citation type="submission" date="2007-10" db="EMBL/GenBank/DDBJ databases">
        <title>Complete sequence of chromosome of Desulforudis audaxviator MP104C.</title>
        <authorList>
            <person name="Copeland A."/>
            <person name="Lucas S."/>
            <person name="Lapidus A."/>
            <person name="Barry K."/>
            <person name="Glavina del Rio T."/>
            <person name="Dalin E."/>
            <person name="Tice H."/>
            <person name="Bruce D."/>
            <person name="Pitluck S."/>
            <person name="Lowry S.R."/>
            <person name="Larimer F."/>
            <person name="Land M.L."/>
            <person name="Hauser L."/>
            <person name="Kyrpides N."/>
            <person name="Ivanova N.N."/>
            <person name="Richardson P."/>
        </authorList>
    </citation>
    <scope>NUCLEOTIDE SEQUENCE [LARGE SCALE GENOMIC DNA]</scope>
    <source>
        <strain evidence="30">MP104C</strain>
    </source>
</reference>
<evidence type="ECO:0000256" key="22">
    <source>
        <dbReference type="ARBA" id="ARBA00023316"/>
    </source>
</evidence>
<accession>B1I469</accession>
<dbReference type="InterPro" id="IPR001460">
    <property type="entry name" value="PCN-bd_Tpept"/>
</dbReference>
<evidence type="ECO:0000256" key="14">
    <source>
        <dbReference type="ARBA" id="ARBA00022801"/>
    </source>
</evidence>
<name>B1I469_DESAP</name>
<keyword evidence="30" id="KW-1185">Reference proteome</keyword>
<dbReference type="GO" id="GO:0071555">
    <property type="term" value="P:cell wall organization"/>
    <property type="evidence" value="ECO:0007669"/>
    <property type="project" value="UniProtKB-KW"/>
</dbReference>
<dbReference type="CAZy" id="GT51">
    <property type="family name" value="Glycosyltransferase Family 51"/>
</dbReference>
<dbReference type="FunFam" id="1.10.3810.10:FF:000001">
    <property type="entry name" value="Penicillin-binding protein 1A"/>
    <property type="match status" value="1"/>
</dbReference>
<proteinExistence type="inferred from homology"/>
<dbReference type="GO" id="GO:0030288">
    <property type="term" value="C:outer membrane-bounded periplasmic space"/>
    <property type="evidence" value="ECO:0007669"/>
    <property type="project" value="TreeGrafter"/>
</dbReference>
<comment type="subcellular location">
    <subcellularLocation>
        <location evidence="2">Cell membrane</location>
        <topology evidence="2">Single-pass type II membrane protein</topology>
    </subcellularLocation>
</comment>
<dbReference type="InterPro" id="IPR050396">
    <property type="entry name" value="Glycosyltr_51/Transpeptidase"/>
</dbReference>
<dbReference type="GO" id="GO:0009002">
    <property type="term" value="F:serine-type D-Ala-D-Ala carboxypeptidase activity"/>
    <property type="evidence" value="ECO:0007669"/>
    <property type="project" value="UniProtKB-EC"/>
</dbReference>
<comment type="similarity">
    <text evidence="4">In the C-terminal section; belongs to the transpeptidase family.</text>
</comment>
<evidence type="ECO:0000259" key="27">
    <source>
        <dbReference type="Pfam" id="PF00905"/>
    </source>
</evidence>
<dbReference type="STRING" id="477974.Daud_1369"/>
<evidence type="ECO:0000256" key="3">
    <source>
        <dbReference type="ARBA" id="ARBA00004752"/>
    </source>
</evidence>
<keyword evidence="17" id="KW-0573">Peptidoglycan synthesis</keyword>
<organism evidence="29 30">
    <name type="scientific">Desulforudis audaxviator (strain MP104C)</name>
    <dbReference type="NCBI Taxonomy" id="477974"/>
    <lineage>
        <taxon>Bacteria</taxon>
        <taxon>Bacillati</taxon>
        <taxon>Bacillota</taxon>
        <taxon>Clostridia</taxon>
        <taxon>Thermoanaerobacterales</taxon>
        <taxon>Candidatus Desulforudaceae</taxon>
        <taxon>Candidatus Desulforudis</taxon>
    </lineage>
</organism>
<dbReference type="EC" id="2.4.99.28" evidence="24"/>
<comment type="catalytic activity">
    <reaction evidence="25">
        <text>[GlcNAc-(1-&gt;4)-Mur2Ac(oyl-L-Ala-gamma-D-Glu-L-Lys-D-Ala-D-Ala)](n)-di-trans,octa-cis-undecaprenyl diphosphate + beta-D-GlcNAc-(1-&gt;4)-Mur2Ac(oyl-L-Ala-gamma-D-Glu-L-Lys-D-Ala-D-Ala)-di-trans,octa-cis-undecaprenyl diphosphate = [GlcNAc-(1-&gt;4)-Mur2Ac(oyl-L-Ala-gamma-D-Glu-L-Lys-D-Ala-D-Ala)](n+1)-di-trans,octa-cis-undecaprenyl diphosphate + di-trans,octa-cis-undecaprenyl diphosphate + H(+)</text>
        <dbReference type="Rhea" id="RHEA:23708"/>
        <dbReference type="Rhea" id="RHEA-COMP:9602"/>
        <dbReference type="Rhea" id="RHEA-COMP:9603"/>
        <dbReference type="ChEBI" id="CHEBI:15378"/>
        <dbReference type="ChEBI" id="CHEBI:58405"/>
        <dbReference type="ChEBI" id="CHEBI:60033"/>
        <dbReference type="ChEBI" id="CHEBI:78435"/>
        <dbReference type="EC" id="2.4.99.28"/>
    </reaction>
</comment>
<dbReference type="Pfam" id="PF00905">
    <property type="entry name" value="Transpeptidase"/>
    <property type="match status" value="1"/>
</dbReference>
<dbReference type="InterPro" id="IPR023346">
    <property type="entry name" value="Lysozyme-like_dom_sf"/>
</dbReference>
<dbReference type="PANTHER" id="PTHR32282">
    <property type="entry name" value="BINDING PROTEIN TRANSPEPTIDASE, PUTATIVE-RELATED"/>
    <property type="match status" value="1"/>
</dbReference>
<dbReference type="InterPro" id="IPR036950">
    <property type="entry name" value="PBP_transglycosylase"/>
</dbReference>
<comment type="catalytic activity">
    <reaction evidence="23">
        <text>Preferential cleavage: (Ac)2-L-Lys-D-Ala-|-D-Ala. Also transpeptidation of peptidyl-alanyl moieties that are N-acyl substituents of D-alanine.</text>
        <dbReference type="EC" id="3.4.16.4"/>
    </reaction>
</comment>
<keyword evidence="21" id="KW-0511">Multifunctional enzyme</keyword>
<dbReference type="Gene3D" id="3.40.710.10">
    <property type="entry name" value="DD-peptidase/beta-lactamase superfamily"/>
    <property type="match status" value="1"/>
</dbReference>
<keyword evidence="20" id="KW-0046">Antibiotic resistance</keyword>
<evidence type="ECO:0000256" key="12">
    <source>
        <dbReference type="ARBA" id="ARBA00022679"/>
    </source>
</evidence>
<comment type="similarity">
    <text evidence="5">In the N-terminal section; belongs to the glycosyltransferase 51 family.</text>
</comment>
<dbReference type="GO" id="GO:0008658">
    <property type="term" value="F:penicillin binding"/>
    <property type="evidence" value="ECO:0007669"/>
    <property type="project" value="InterPro"/>
</dbReference>
<keyword evidence="10" id="KW-0645">Protease</keyword>
<dbReference type="GO" id="GO:0008360">
    <property type="term" value="P:regulation of cell shape"/>
    <property type="evidence" value="ECO:0007669"/>
    <property type="project" value="UniProtKB-KW"/>
</dbReference>
<keyword evidence="14" id="KW-0378">Hydrolase</keyword>
<dbReference type="OrthoDB" id="9766909at2"/>
<dbReference type="Pfam" id="PF00912">
    <property type="entry name" value="Transgly"/>
    <property type="match status" value="1"/>
</dbReference>
<evidence type="ECO:0000256" key="8">
    <source>
        <dbReference type="ARBA" id="ARBA00022475"/>
    </source>
</evidence>
<evidence type="ECO:0000256" key="9">
    <source>
        <dbReference type="ARBA" id="ARBA00022645"/>
    </source>
</evidence>
<evidence type="ECO:0000256" key="26">
    <source>
        <dbReference type="ARBA" id="ARBA00060592"/>
    </source>
</evidence>
<reference evidence="29 30" key="2">
    <citation type="journal article" date="2008" name="Science">
        <title>Environmental genomics reveals a single-species ecosystem deep within Earth.</title>
        <authorList>
            <person name="Chivian D."/>
            <person name="Brodie E.L."/>
            <person name="Alm E.J."/>
            <person name="Culley D.E."/>
            <person name="Dehal P.S."/>
            <person name="Desantis T.Z."/>
            <person name="Gihring T.M."/>
            <person name="Lapidus A."/>
            <person name="Lin L.H."/>
            <person name="Lowry S.R."/>
            <person name="Moser D.P."/>
            <person name="Richardson P.M."/>
            <person name="Southam G."/>
            <person name="Wanger G."/>
            <person name="Pratt L.M."/>
            <person name="Andersen G.L."/>
            <person name="Hazen T.C."/>
            <person name="Brockman F.J."/>
            <person name="Arkin A.P."/>
            <person name="Onstott T.C."/>
        </authorList>
    </citation>
    <scope>NUCLEOTIDE SEQUENCE [LARGE SCALE GENOMIC DNA]</scope>
    <source>
        <strain evidence="29 30">MP104C</strain>
    </source>
</reference>
<comment type="pathway">
    <text evidence="3">Cell wall biogenesis; peptidoglycan biosynthesis.</text>
</comment>
<dbReference type="SUPFAM" id="SSF53955">
    <property type="entry name" value="Lysozyme-like"/>
    <property type="match status" value="1"/>
</dbReference>
<comment type="pathway">
    <text evidence="26">Glycan biosynthesis.</text>
</comment>
<dbReference type="GO" id="GO:0008955">
    <property type="term" value="F:peptidoglycan glycosyltransferase activity"/>
    <property type="evidence" value="ECO:0007669"/>
    <property type="project" value="UniProtKB-EC"/>
</dbReference>
<evidence type="ECO:0000256" key="18">
    <source>
        <dbReference type="ARBA" id="ARBA00022989"/>
    </source>
</evidence>
<keyword evidence="9" id="KW-0121">Carboxypeptidase</keyword>
<keyword evidence="19" id="KW-0472">Membrane</keyword>
<dbReference type="eggNOG" id="COG0744">
    <property type="taxonomic scope" value="Bacteria"/>
</dbReference>
<dbReference type="KEGG" id="dau:Daud_1369"/>
<evidence type="ECO:0000256" key="16">
    <source>
        <dbReference type="ARBA" id="ARBA00022968"/>
    </source>
</evidence>
<evidence type="ECO:0000256" key="20">
    <source>
        <dbReference type="ARBA" id="ARBA00023251"/>
    </source>
</evidence>
<evidence type="ECO:0000256" key="4">
    <source>
        <dbReference type="ARBA" id="ARBA00007090"/>
    </source>
</evidence>
<dbReference type="GO" id="GO:0005886">
    <property type="term" value="C:plasma membrane"/>
    <property type="evidence" value="ECO:0007669"/>
    <property type="project" value="UniProtKB-SubCell"/>
</dbReference>
<keyword evidence="18" id="KW-1133">Transmembrane helix</keyword>
<dbReference type="RefSeq" id="WP_012302463.1">
    <property type="nucleotide sequence ID" value="NC_010424.1"/>
</dbReference>
<keyword evidence="16" id="KW-0735">Signal-anchor</keyword>
<evidence type="ECO:0000256" key="25">
    <source>
        <dbReference type="ARBA" id="ARBA00049902"/>
    </source>
</evidence>
<evidence type="ECO:0000256" key="17">
    <source>
        <dbReference type="ARBA" id="ARBA00022984"/>
    </source>
</evidence>
<evidence type="ECO:0000256" key="24">
    <source>
        <dbReference type="ARBA" id="ARBA00044770"/>
    </source>
</evidence>